<evidence type="ECO:0000313" key="2">
    <source>
        <dbReference type="EMBL" id="GMR31737.1"/>
    </source>
</evidence>
<feature type="non-terminal residue" evidence="2">
    <location>
        <position position="1"/>
    </location>
</feature>
<dbReference type="Proteomes" id="UP001328107">
    <property type="component" value="Unassembled WGS sequence"/>
</dbReference>
<evidence type="ECO:0000256" key="1">
    <source>
        <dbReference type="SAM" id="MobiDB-lite"/>
    </source>
</evidence>
<dbReference type="AlphaFoldDB" id="A0AAN4Z5K9"/>
<dbReference type="EMBL" id="BTRK01000001">
    <property type="protein sequence ID" value="GMR31737.1"/>
    <property type="molecule type" value="Genomic_DNA"/>
</dbReference>
<feature type="region of interest" description="Disordered" evidence="1">
    <location>
        <begin position="1"/>
        <end position="26"/>
    </location>
</feature>
<feature type="non-terminal residue" evidence="2">
    <location>
        <position position="101"/>
    </location>
</feature>
<reference evidence="3" key="1">
    <citation type="submission" date="2022-10" db="EMBL/GenBank/DDBJ databases">
        <title>Genome assembly of Pristionchus species.</title>
        <authorList>
            <person name="Yoshida K."/>
            <person name="Sommer R.J."/>
        </authorList>
    </citation>
    <scope>NUCLEOTIDE SEQUENCE [LARGE SCALE GENOMIC DNA]</scope>
    <source>
        <strain evidence="3">RS5460</strain>
    </source>
</reference>
<evidence type="ECO:0000313" key="3">
    <source>
        <dbReference type="Proteomes" id="UP001328107"/>
    </source>
</evidence>
<feature type="compositionally biased region" description="Basic and acidic residues" evidence="1">
    <location>
        <begin position="1"/>
        <end position="16"/>
    </location>
</feature>
<organism evidence="2 3">
    <name type="scientific">Pristionchus mayeri</name>
    <dbReference type="NCBI Taxonomy" id="1317129"/>
    <lineage>
        <taxon>Eukaryota</taxon>
        <taxon>Metazoa</taxon>
        <taxon>Ecdysozoa</taxon>
        <taxon>Nematoda</taxon>
        <taxon>Chromadorea</taxon>
        <taxon>Rhabditida</taxon>
        <taxon>Rhabditina</taxon>
        <taxon>Diplogasteromorpha</taxon>
        <taxon>Diplogasteroidea</taxon>
        <taxon>Neodiplogasteridae</taxon>
        <taxon>Pristionchus</taxon>
    </lineage>
</organism>
<gene>
    <name evidence="2" type="ORF">PMAYCL1PPCAC_01932</name>
</gene>
<protein>
    <submittedName>
        <fullName evidence="2">Uncharacterized protein</fullName>
    </submittedName>
</protein>
<keyword evidence="3" id="KW-1185">Reference proteome</keyword>
<proteinExistence type="predicted"/>
<sequence length="101" mass="11103">EEEELAERPSEGGESRNEEDEAMRLGGEGVVSKEGWATATFRGFFALVPLRGWRDWGWQATRETVDRTPSFCGGCSLQAISFSPFDSARFNGVLPVQSGKS</sequence>
<name>A0AAN4Z5K9_9BILA</name>
<comment type="caution">
    <text evidence="2">The sequence shown here is derived from an EMBL/GenBank/DDBJ whole genome shotgun (WGS) entry which is preliminary data.</text>
</comment>
<accession>A0AAN4Z5K9</accession>